<name>B8F103_BORGR</name>
<feature type="transmembrane region" description="Helical" evidence="1">
    <location>
        <begin position="12"/>
        <end position="35"/>
    </location>
</feature>
<accession>B8F103</accession>
<proteinExistence type="predicted"/>
<evidence type="ECO:0000313" key="2">
    <source>
        <dbReference type="EMBL" id="ACL34593.1"/>
    </source>
</evidence>
<dbReference type="Proteomes" id="UP000006103">
    <property type="component" value="Plasmid PBr_lp28-4"/>
</dbReference>
<dbReference type="EMBL" id="CP001304">
    <property type="protein sequence ID" value="ACL34593.1"/>
    <property type="molecule type" value="Genomic_DNA"/>
</dbReference>
<evidence type="ECO:0000313" key="3">
    <source>
        <dbReference type="Proteomes" id="UP000006103"/>
    </source>
</evidence>
<sequence>MGLFLNQGLSSLLLLTFVYSLGLSAILFIINYYIYSAI</sequence>
<organism evidence="2 3">
    <name type="scientific">Borreliella garinii PBr</name>
    <dbReference type="NCBI Taxonomy" id="498743"/>
    <lineage>
        <taxon>Bacteria</taxon>
        <taxon>Pseudomonadati</taxon>
        <taxon>Spirochaetota</taxon>
        <taxon>Spirochaetia</taxon>
        <taxon>Spirochaetales</taxon>
        <taxon>Borreliaceae</taxon>
        <taxon>Borreliella</taxon>
    </lineage>
</organism>
<keyword evidence="1" id="KW-1133">Transmembrane helix</keyword>
<dbReference type="AlphaFoldDB" id="B8F103"/>
<keyword evidence="2" id="KW-0614">Plasmid</keyword>
<protein>
    <submittedName>
        <fullName evidence="2">Uncharacterized protein</fullName>
    </submittedName>
</protein>
<geneLocation type="plasmid" evidence="2 3">
    <name>PBr_lp28-4</name>
</geneLocation>
<keyword evidence="1" id="KW-0472">Membrane</keyword>
<evidence type="ECO:0000256" key="1">
    <source>
        <dbReference type="SAM" id="Phobius"/>
    </source>
</evidence>
<reference evidence="2 3" key="1">
    <citation type="journal article" date="2011" name="J. Bacteriol.">
        <title>Whole-genome sequences of two Borrelia afzelii and two Borrelia garinii Lyme disease agent isolates.</title>
        <authorList>
            <person name="Casjens S.R."/>
            <person name="Mongodin E.F."/>
            <person name="Qiu W.-G."/>
            <person name="Dunn J.J."/>
            <person name="Luft B.J."/>
            <person name="Fraser-Liggett C.M."/>
            <person name="Schutzer S.E."/>
        </authorList>
    </citation>
    <scope>NUCLEOTIDE SEQUENCE [LARGE SCALE GENOMIC DNA]</scope>
    <source>
        <strain evidence="2 3">PBr</strain>
    </source>
</reference>
<gene>
    <name evidence="2" type="ORF">BGAPBR_I0024</name>
</gene>
<keyword evidence="3" id="KW-1185">Reference proteome</keyword>
<keyword evidence="1" id="KW-0812">Transmembrane</keyword>